<dbReference type="InterPro" id="IPR000182">
    <property type="entry name" value="GNAT_dom"/>
</dbReference>
<gene>
    <name evidence="2" type="primary">attT</name>
    <name evidence="2" type="ORF">GCM10008013_03790</name>
</gene>
<name>A0ABQ1Y4X0_9BACL</name>
<proteinExistence type="predicted"/>
<dbReference type="PROSITE" id="PS51186">
    <property type="entry name" value="GNAT"/>
    <property type="match status" value="1"/>
</dbReference>
<dbReference type="InterPro" id="IPR016181">
    <property type="entry name" value="Acyl_CoA_acyltransferase"/>
</dbReference>
<feature type="domain" description="N-acetyltransferase" evidence="1">
    <location>
        <begin position="5"/>
        <end position="137"/>
    </location>
</feature>
<sequence>MTTNMNISNEAPTPNEYLELRAAAGLSPKDLQASQIALGNSIFLTTLRDSDDQLIGMGRIIGDGGCFYQIVDIAVHPSRQGQGLGKQIMSELMNYLDNNVPSRAYVSLIADVPADELYKKFGFDYTSPKSVGMFKKY</sequence>
<dbReference type="Proteomes" id="UP000659344">
    <property type="component" value="Unassembled WGS sequence"/>
</dbReference>
<dbReference type="InterPro" id="IPR053144">
    <property type="entry name" value="Acetyltransferase_Butenolide"/>
</dbReference>
<dbReference type="PANTHER" id="PTHR43233">
    <property type="entry name" value="FAMILY N-ACETYLTRANSFERASE, PUTATIVE (AFU_ORTHOLOGUE AFUA_6G03350)-RELATED"/>
    <property type="match status" value="1"/>
</dbReference>
<comment type="caution">
    <text evidence="2">The sequence shown here is derived from an EMBL/GenBank/DDBJ whole genome shotgun (WGS) entry which is preliminary data.</text>
</comment>
<evidence type="ECO:0000313" key="2">
    <source>
        <dbReference type="EMBL" id="GGH11786.1"/>
    </source>
</evidence>
<evidence type="ECO:0000259" key="1">
    <source>
        <dbReference type="PROSITE" id="PS51186"/>
    </source>
</evidence>
<dbReference type="RefSeq" id="WP_188535258.1">
    <property type="nucleotide sequence ID" value="NZ_BMFT01000001.1"/>
</dbReference>
<dbReference type="CDD" id="cd04301">
    <property type="entry name" value="NAT_SF"/>
    <property type="match status" value="1"/>
</dbReference>
<dbReference type="EMBL" id="BMFT01000001">
    <property type="protein sequence ID" value="GGH11786.1"/>
    <property type="molecule type" value="Genomic_DNA"/>
</dbReference>
<accession>A0ABQ1Y4X0</accession>
<dbReference type="Gene3D" id="3.40.630.30">
    <property type="match status" value="1"/>
</dbReference>
<dbReference type="Pfam" id="PF13673">
    <property type="entry name" value="Acetyltransf_10"/>
    <property type="match status" value="1"/>
</dbReference>
<dbReference type="PANTHER" id="PTHR43233:SF1">
    <property type="entry name" value="FAMILY N-ACETYLTRANSFERASE, PUTATIVE (AFU_ORTHOLOGUE AFUA_6G03350)-RELATED"/>
    <property type="match status" value="1"/>
</dbReference>
<evidence type="ECO:0000313" key="3">
    <source>
        <dbReference type="Proteomes" id="UP000659344"/>
    </source>
</evidence>
<organism evidence="2 3">
    <name type="scientific">Paenibacillus segetis</name>
    <dbReference type="NCBI Taxonomy" id="1325360"/>
    <lineage>
        <taxon>Bacteria</taxon>
        <taxon>Bacillati</taxon>
        <taxon>Bacillota</taxon>
        <taxon>Bacilli</taxon>
        <taxon>Bacillales</taxon>
        <taxon>Paenibacillaceae</taxon>
        <taxon>Paenibacillus</taxon>
    </lineage>
</organism>
<reference evidence="3" key="1">
    <citation type="journal article" date="2019" name="Int. J. Syst. Evol. Microbiol.">
        <title>The Global Catalogue of Microorganisms (GCM) 10K type strain sequencing project: providing services to taxonomists for standard genome sequencing and annotation.</title>
        <authorList>
            <consortium name="The Broad Institute Genomics Platform"/>
            <consortium name="The Broad Institute Genome Sequencing Center for Infectious Disease"/>
            <person name="Wu L."/>
            <person name="Ma J."/>
        </authorList>
    </citation>
    <scope>NUCLEOTIDE SEQUENCE [LARGE SCALE GENOMIC DNA]</scope>
    <source>
        <strain evidence="3">CGMCC 1.12769</strain>
    </source>
</reference>
<protein>
    <submittedName>
        <fullName evidence="2">N-acetyltransferase</fullName>
    </submittedName>
</protein>
<keyword evidence="3" id="KW-1185">Reference proteome</keyword>
<dbReference type="SUPFAM" id="SSF55729">
    <property type="entry name" value="Acyl-CoA N-acyltransferases (Nat)"/>
    <property type="match status" value="1"/>
</dbReference>